<comment type="caution">
    <text evidence="1">The sequence shown here is derived from an EMBL/GenBank/DDBJ whole genome shotgun (WGS) entry which is preliminary data.</text>
</comment>
<dbReference type="InterPro" id="IPR051917">
    <property type="entry name" value="Transposase-Integrase"/>
</dbReference>
<dbReference type="GO" id="GO:0005829">
    <property type="term" value="C:cytosol"/>
    <property type="evidence" value="ECO:0007669"/>
    <property type="project" value="TreeGrafter"/>
</dbReference>
<dbReference type="GO" id="GO:0004803">
    <property type="term" value="F:transposase activity"/>
    <property type="evidence" value="ECO:0007669"/>
    <property type="project" value="TreeGrafter"/>
</dbReference>
<dbReference type="GO" id="GO:0032196">
    <property type="term" value="P:transposition"/>
    <property type="evidence" value="ECO:0007669"/>
    <property type="project" value="TreeGrafter"/>
</dbReference>
<name>A0A412PIK2_9FIRM</name>
<dbReference type="PANTHER" id="PTHR10948">
    <property type="entry name" value="TRANSPOSASE"/>
    <property type="match status" value="1"/>
</dbReference>
<evidence type="ECO:0000313" key="2">
    <source>
        <dbReference type="Proteomes" id="UP000284731"/>
    </source>
</evidence>
<dbReference type="EMBL" id="QRWX01000001">
    <property type="protein sequence ID" value="RGT58011.1"/>
    <property type="molecule type" value="Genomic_DNA"/>
</dbReference>
<dbReference type="AlphaFoldDB" id="A0A412PIK2"/>
<proteinExistence type="predicted"/>
<dbReference type="PANTHER" id="PTHR10948:SF23">
    <property type="entry name" value="TRANSPOSASE INSI FOR INSERTION SEQUENCE ELEMENT IS30A-RELATED"/>
    <property type="match status" value="1"/>
</dbReference>
<dbReference type="Proteomes" id="UP000284731">
    <property type="component" value="Unassembled WGS sequence"/>
</dbReference>
<organism evidence="1 2">
    <name type="scientific">Solobacterium moorei</name>
    <dbReference type="NCBI Taxonomy" id="102148"/>
    <lineage>
        <taxon>Bacteria</taxon>
        <taxon>Bacillati</taxon>
        <taxon>Bacillota</taxon>
        <taxon>Erysipelotrichia</taxon>
        <taxon>Erysipelotrichales</taxon>
        <taxon>Erysipelotrichaceae</taxon>
        <taxon>Solobacterium</taxon>
    </lineage>
</organism>
<sequence>MVASGYKHLSLEERKSIEVLLNHSDIKLKQIALSINHSPKCVREEIKVHRVVRVHSNKINKCGRQDSCKKHRLCTYCISGDCKSCKHKDCNALCDDFVSYPVCERIERFPYVCSGCPDIHKCHLPKYFYIARIAQDKYTQDKLEWRSGPRKSEAEMKSIVEAFQNNIPKKQSIDTIIHTNDLNISASTAYRYIREHQIPGISNIDLKRQVRYTQRSSSRHHPISIDYDFLEGRKYEDFLAALETAGPDVNVWEMDTIIGKKGSDEKCVLSLLHRRSNLQLYFLLRHKNMFEVTYLFDTIKSFLGIDLFKDTFTIILTDNGTEFHDPLSLETPQNTSVC</sequence>
<reference evidence="1 2" key="1">
    <citation type="submission" date="2018-08" db="EMBL/GenBank/DDBJ databases">
        <title>A genome reference for cultivated species of the human gut microbiota.</title>
        <authorList>
            <person name="Zou Y."/>
            <person name="Xue W."/>
            <person name="Luo G."/>
        </authorList>
    </citation>
    <scope>NUCLEOTIDE SEQUENCE [LARGE SCALE GENOMIC DNA]</scope>
    <source>
        <strain evidence="1 2">AF18-46</strain>
    </source>
</reference>
<evidence type="ECO:0000313" key="1">
    <source>
        <dbReference type="EMBL" id="RGT58011.1"/>
    </source>
</evidence>
<accession>A0A412PIK2</accession>
<gene>
    <name evidence="1" type="ORF">DWX20_02900</name>
</gene>
<protein>
    <submittedName>
        <fullName evidence="1">Helix-turn-helix domain-containing protein</fullName>
    </submittedName>
</protein>